<dbReference type="AlphaFoldDB" id="A0A0F9RG96"/>
<organism evidence="1">
    <name type="scientific">marine sediment metagenome</name>
    <dbReference type="NCBI Taxonomy" id="412755"/>
    <lineage>
        <taxon>unclassified sequences</taxon>
        <taxon>metagenomes</taxon>
        <taxon>ecological metagenomes</taxon>
    </lineage>
</organism>
<dbReference type="EMBL" id="LAZR01001208">
    <property type="protein sequence ID" value="KKN48707.1"/>
    <property type="molecule type" value="Genomic_DNA"/>
</dbReference>
<proteinExistence type="predicted"/>
<protein>
    <submittedName>
        <fullName evidence="1">Uncharacterized protein</fullName>
    </submittedName>
</protein>
<evidence type="ECO:0000313" key="1">
    <source>
        <dbReference type="EMBL" id="KKN48707.1"/>
    </source>
</evidence>
<comment type="caution">
    <text evidence="1">The sequence shown here is derived from an EMBL/GenBank/DDBJ whole genome shotgun (WGS) entry which is preliminary data.</text>
</comment>
<sequence>MNTCKDCKWWNDIHKRIKGECSEIGQRGLISHPEIPYKTIYSYETFKDFGCIHWEKKE</sequence>
<name>A0A0F9RG96_9ZZZZ</name>
<reference evidence="1" key="1">
    <citation type="journal article" date="2015" name="Nature">
        <title>Complex archaea that bridge the gap between prokaryotes and eukaryotes.</title>
        <authorList>
            <person name="Spang A."/>
            <person name="Saw J.H."/>
            <person name="Jorgensen S.L."/>
            <person name="Zaremba-Niedzwiedzka K."/>
            <person name="Martijn J."/>
            <person name="Lind A.E."/>
            <person name="van Eijk R."/>
            <person name="Schleper C."/>
            <person name="Guy L."/>
            <person name="Ettema T.J."/>
        </authorList>
    </citation>
    <scope>NUCLEOTIDE SEQUENCE</scope>
</reference>
<gene>
    <name evidence="1" type="ORF">LCGC14_0650260</name>
</gene>
<accession>A0A0F9RG96</accession>